<dbReference type="InterPro" id="IPR003953">
    <property type="entry name" value="FAD-dep_OxRdtase_2_FAD-bd"/>
</dbReference>
<evidence type="ECO:0000256" key="4">
    <source>
        <dbReference type="ARBA" id="ARBA00022630"/>
    </source>
</evidence>
<dbReference type="EC" id="1.3.99.33" evidence="2 8"/>
<accession>A0A162GAS9</accession>
<dbReference type="AlphaFoldDB" id="A0A162GAS9"/>
<dbReference type="Gene3D" id="3.90.700.10">
    <property type="entry name" value="Succinate dehydrogenase/fumarate reductase flavoprotein, catalytic domain"/>
    <property type="match status" value="1"/>
</dbReference>
<dbReference type="InterPro" id="IPR010960">
    <property type="entry name" value="Flavocytochrome_c"/>
</dbReference>
<dbReference type="Gene3D" id="3.90.1010.20">
    <property type="match status" value="1"/>
</dbReference>
<dbReference type="Pfam" id="PF04205">
    <property type="entry name" value="FMN_bind"/>
    <property type="match status" value="1"/>
</dbReference>
<dbReference type="InterPro" id="IPR005025">
    <property type="entry name" value="FMN_Rdtase-like_dom"/>
</dbReference>
<dbReference type="Proteomes" id="UP000076882">
    <property type="component" value="Unassembled WGS sequence"/>
</dbReference>
<proteinExistence type="inferred from homology"/>
<dbReference type="SUPFAM" id="SSF51905">
    <property type="entry name" value="FAD/NAD(P)-binding domain"/>
    <property type="match status" value="1"/>
</dbReference>
<dbReference type="SUPFAM" id="SSF52218">
    <property type="entry name" value="Flavoproteins"/>
    <property type="match status" value="1"/>
</dbReference>
<evidence type="ECO:0000313" key="10">
    <source>
        <dbReference type="Proteomes" id="UP000076882"/>
    </source>
</evidence>
<organism evidence="9 10">
    <name type="scientific">Lactiplantibacillus plantarum</name>
    <name type="common">Lactobacillus plantarum</name>
    <dbReference type="NCBI Taxonomy" id="1590"/>
    <lineage>
        <taxon>Bacteria</taxon>
        <taxon>Bacillati</taxon>
        <taxon>Bacillota</taxon>
        <taxon>Bacilli</taxon>
        <taxon>Lactobacillales</taxon>
        <taxon>Lactobacillaceae</taxon>
        <taxon>Lactiplantibacillus</taxon>
    </lineage>
</organism>
<dbReference type="InterPro" id="IPR036188">
    <property type="entry name" value="FAD/NAD-bd_sf"/>
</dbReference>
<comment type="catalytic activity">
    <reaction evidence="7 8">
        <text>dihydrourocanate + A = urocanate + AH2</text>
        <dbReference type="Rhea" id="RHEA:36059"/>
        <dbReference type="ChEBI" id="CHEBI:13193"/>
        <dbReference type="ChEBI" id="CHEBI:17499"/>
        <dbReference type="ChEBI" id="CHEBI:27247"/>
        <dbReference type="ChEBI" id="CHEBI:72991"/>
        <dbReference type="EC" id="1.3.99.33"/>
    </reaction>
</comment>
<comment type="cofactor">
    <cofactor evidence="8">
        <name>FMN</name>
        <dbReference type="ChEBI" id="CHEBI:58210"/>
    </cofactor>
    <text evidence="8">Binds 1 or 2 FMN covalently per subunit.</text>
</comment>
<evidence type="ECO:0000256" key="7">
    <source>
        <dbReference type="ARBA" id="ARBA00049922"/>
    </source>
</evidence>
<dbReference type="Pfam" id="PF03358">
    <property type="entry name" value="FMN_red"/>
    <property type="match status" value="1"/>
</dbReference>
<dbReference type="PATRIC" id="fig|1590.148.peg.834"/>
<comment type="cofactor">
    <cofactor evidence="8">
        <name>FAD</name>
        <dbReference type="ChEBI" id="CHEBI:57692"/>
    </cofactor>
    <text evidence="8">Binds 1 FAD per subunit.</text>
</comment>
<comment type="similarity">
    <text evidence="1 8">Belongs to the FAD-dependent oxidoreductase 2 family. FRD/SDH subfamily.</text>
</comment>
<dbReference type="PANTHER" id="PTHR43400">
    <property type="entry name" value="FUMARATE REDUCTASE"/>
    <property type="match status" value="1"/>
</dbReference>
<evidence type="ECO:0000256" key="5">
    <source>
        <dbReference type="ARBA" id="ARBA00022827"/>
    </source>
</evidence>
<keyword evidence="5 8" id="KW-0274">FAD</keyword>
<dbReference type="RefSeq" id="WP_046810985.1">
    <property type="nucleotide sequence ID" value="NZ_CP017066.1"/>
</dbReference>
<evidence type="ECO:0000313" key="9">
    <source>
        <dbReference type="EMBL" id="KZU91570.1"/>
    </source>
</evidence>
<keyword evidence="6 8" id="KW-0560">Oxidoreductase</keyword>
<dbReference type="InterPro" id="IPR029039">
    <property type="entry name" value="Flavoprotein-like_sf"/>
</dbReference>
<dbReference type="EMBL" id="LUXM01000040">
    <property type="protein sequence ID" value="KZU91570.1"/>
    <property type="molecule type" value="Genomic_DNA"/>
</dbReference>
<reference evidence="9 10" key="1">
    <citation type="submission" date="2016-03" db="EMBL/GenBank/DDBJ databases">
        <title>Comparative genomics of 54 Lactobacillus plantarum strains reveals genomic uncoupling from niche constraints.</title>
        <authorList>
            <person name="Martino M.E."/>
        </authorList>
    </citation>
    <scope>NUCLEOTIDE SEQUENCE [LARGE SCALE GENOMIC DNA]</scope>
    <source>
        <strain evidence="9 10">19.1</strain>
    </source>
</reference>
<dbReference type="GO" id="GO:0033765">
    <property type="term" value="F:steroid dehydrogenase activity, acting on the CH-CH group of donors"/>
    <property type="evidence" value="ECO:0007669"/>
    <property type="project" value="UniProtKB-ARBA"/>
</dbReference>
<evidence type="ECO:0000256" key="1">
    <source>
        <dbReference type="ARBA" id="ARBA00008040"/>
    </source>
</evidence>
<protein>
    <recommendedName>
        <fullName evidence="3 8">Urocanate reductase</fullName>
        <ecNumber evidence="2 8">1.3.99.33</ecNumber>
    </recommendedName>
</protein>
<dbReference type="Pfam" id="PF00890">
    <property type="entry name" value="FAD_binding_2"/>
    <property type="match status" value="1"/>
</dbReference>
<dbReference type="GO" id="GO:0016020">
    <property type="term" value="C:membrane"/>
    <property type="evidence" value="ECO:0007669"/>
    <property type="project" value="InterPro"/>
</dbReference>
<dbReference type="SMART" id="SM00900">
    <property type="entry name" value="FMN_bind"/>
    <property type="match status" value="1"/>
</dbReference>
<sequence length="812" mass="87238">MKFVGIVGTNAQHSYNRMLLEFMQRHFATQAEIEILELTDVPMFDESNDQTDSTIIQNFATKIATADGVIIASPEHNHSVPSALKSIIEWLSFKIHPLDGQAVMIVGASYSVQGSSRAQLHLRQILDAPGVNASVMPGSEFLLGRAQTAFDDQGNLKVQGTVDFLDSCFAKFQKFATIVAEMRAPEALSFAPGTYQVTATGHNGELPMRVTLSADRIENIEIDTSSETQGIADVAFERIPKEIIAGQTLAVDAISGASITSHGVIDGVARAVKEAGANPDDLKKRRATKQVAQPAVKEVTTDVVVVGAGGAGLTAAAKVLQAGHQAVVLEKFPAVGGNTVRAGGPMNAADPDWQRQFAALPGEKQTLKDLSERDESTIAPEYRADFRKLKQQIDAYLTANTNQKGTLFDSTLLHRIQTYLGGQRTDLNGQEIHGQYDLVKELTDNALDSVKWLQSIGVKFDESQVTMPVGAIWRRGHKPMGDLGFAYIKTLRAFVEQQGGTIMTETPVKELLVTDGQVRGVIATNAAHEKVIVHADAVILASGGFAANTKMLQKYNTYWTAIDDDVKTTNSPAMTGDGIRLGTSVGAALVGMGFSQMMPVSDPETGELFSGLQVPPANFVMVNQQGKRFVNEYGSRDELTQAAIDNGSLFYLIADDEIKKTAYNTTQAKIDQQVANGTLFRADTLTDLAQQIGMDPAALTKTIADYNRYVDAGEDPEFHKTAFDLKVAVAPFYATPRKPATHHTMGGLKIDPDAHVLNTDGQIIDGLYAAGEVAGGIHAGNRLGGNSLSDIFTFGRIAAAHAVAEHVDPVTA</sequence>
<evidence type="ECO:0000256" key="3">
    <source>
        <dbReference type="ARBA" id="ARBA00015872"/>
    </source>
</evidence>
<dbReference type="NCBIfam" id="TIGR01813">
    <property type="entry name" value="flavo_cyto_c"/>
    <property type="match status" value="1"/>
</dbReference>
<dbReference type="InterPro" id="IPR050315">
    <property type="entry name" value="FAD-oxidoreductase_2"/>
</dbReference>
<dbReference type="Gene3D" id="3.50.50.60">
    <property type="entry name" value="FAD/NAD(P)-binding domain"/>
    <property type="match status" value="2"/>
</dbReference>
<dbReference type="Gene3D" id="3.40.50.360">
    <property type="match status" value="1"/>
</dbReference>
<name>A0A162GAS9_LACPN</name>
<gene>
    <name evidence="9" type="ORF">Lp19_2856</name>
</gene>
<dbReference type="GO" id="GO:0010181">
    <property type="term" value="F:FMN binding"/>
    <property type="evidence" value="ECO:0007669"/>
    <property type="project" value="InterPro"/>
</dbReference>
<dbReference type="SUPFAM" id="SSF56425">
    <property type="entry name" value="Succinate dehydrogenase/fumarate reductase flavoprotein, catalytic domain"/>
    <property type="match status" value="1"/>
</dbReference>
<keyword evidence="4 8" id="KW-0285">Flavoprotein</keyword>
<comment type="caution">
    <text evidence="9">The sequence shown here is derived from an EMBL/GenBank/DDBJ whole genome shotgun (WGS) entry which is preliminary data.</text>
</comment>
<evidence type="ECO:0000256" key="6">
    <source>
        <dbReference type="ARBA" id="ARBA00023002"/>
    </source>
</evidence>
<dbReference type="PANTHER" id="PTHR43400:SF7">
    <property type="entry name" value="FAD-DEPENDENT OXIDOREDUCTASE 2 FAD BINDING DOMAIN-CONTAINING PROTEIN"/>
    <property type="match status" value="1"/>
</dbReference>
<dbReference type="InterPro" id="IPR027477">
    <property type="entry name" value="Succ_DH/fumarate_Rdtase_cat_sf"/>
</dbReference>
<dbReference type="InterPro" id="IPR007329">
    <property type="entry name" value="FMN-bd"/>
</dbReference>
<evidence type="ECO:0000256" key="8">
    <source>
        <dbReference type="RuleBase" id="RU366062"/>
    </source>
</evidence>
<evidence type="ECO:0000256" key="2">
    <source>
        <dbReference type="ARBA" id="ARBA00013137"/>
    </source>
</evidence>